<reference evidence="1 2" key="1">
    <citation type="submission" date="2018-11" db="EMBL/GenBank/DDBJ databases">
        <authorList>
            <person name="Li F."/>
        </authorList>
    </citation>
    <scope>NUCLEOTIDE SEQUENCE [LARGE SCALE GENOMIC DNA]</scope>
    <source>
        <strain evidence="1 2">KIS18-7</strain>
    </source>
</reference>
<dbReference type="Gene3D" id="2.60.40.10">
    <property type="entry name" value="Immunoglobulins"/>
    <property type="match status" value="1"/>
</dbReference>
<dbReference type="EMBL" id="RJSG01000002">
    <property type="protein sequence ID" value="RNL80040.1"/>
    <property type="molecule type" value="Genomic_DNA"/>
</dbReference>
<organism evidence="1 2">
    <name type="scientific">Nocardioides marmorisolisilvae</name>
    <dbReference type="NCBI Taxonomy" id="1542737"/>
    <lineage>
        <taxon>Bacteria</taxon>
        <taxon>Bacillati</taxon>
        <taxon>Actinomycetota</taxon>
        <taxon>Actinomycetes</taxon>
        <taxon>Propionibacteriales</taxon>
        <taxon>Nocardioidaceae</taxon>
        <taxon>Nocardioides</taxon>
    </lineage>
</organism>
<dbReference type="InterPro" id="IPR013783">
    <property type="entry name" value="Ig-like_fold"/>
</dbReference>
<evidence type="ECO:0000313" key="1">
    <source>
        <dbReference type="EMBL" id="RNL80040.1"/>
    </source>
</evidence>
<accession>A0A3N0DWP7</accession>
<keyword evidence="2" id="KW-1185">Reference proteome</keyword>
<name>A0A3N0DWP7_9ACTN</name>
<protein>
    <submittedName>
        <fullName evidence="1">Uncharacterized protein</fullName>
    </submittedName>
</protein>
<dbReference type="GO" id="GO:0005975">
    <property type="term" value="P:carbohydrate metabolic process"/>
    <property type="evidence" value="ECO:0007669"/>
    <property type="project" value="UniProtKB-ARBA"/>
</dbReference>
<proteinExistence type="predicted"/>
<comment type="caution">
    <text evidence="1">The sequence shown here is derived from an EMBL/GenBank/DDBJ whole genome shotgun (WGS) entry which is preliminary data.</text>
</comment>
<gene>
    <name evidence="1" type="ORF">EFL95_14070</name>
</gene>
<sequence length="208" mass="21726">MKAPQTLHFTTPAPADAIVGFRYDYEVDAASSSGLPVTITADPTTPACQINPFGGGPIYGNVTAVHAGTCRIFADQAGDDQYEAAPRITMTFQIARELTTLDAAKASKGVLGISGTTFSADLHRRGWFGPGYGAMFAFPGQTVRFYVGGKLICSAVTVQKDDGTFFGGGIATCKAPIGVQAALKYNSYTAVYGGSQDYLPSTAVGKLQ</sequence>
<dbReference type="AlphaFoldDB" id="A0A3N0DWP7"/>
<dbReference type="Proteomes" id="UP000277094">
    <property type="component" value="Unassembled WGS sequence"/>
</dbReference>
<evidence type="ECO:0000313" key="2">
    <source>
        <dbReference type="Proteomes" id="UP000277094"/>
    </source>
</evidence>